<dbReference type="Pfam" id="PF00990">
    <property type="entry name" value="GGDEF"/>
    <property type="match status" value="1"/>
</dbReference>
<feature type="transmembrane region" description="Helical" evidence="3">
    <location>
        <begin position="95"/>
        <end position="114"/>
    </location>
</feature>
<dbReference type="Gene3D" id="3.30.70.270">
    <property type="match status" value="1"/>
</dbReference>
<dbReference type="InterPro" id="IPR043128">
    <property type="entry name" value="Rev_trsase/Diguanyl_cyclase"/>
</dbReference>
<evidence type="ECO:0000313" key="5">
    <source>
        <dbReference type="EMBL" id="QSI76553.1"/>
    </source>
</evidence>
<dbReference type="RefSeq" id="WP_206254213.1">
    <property type="nucleotide sequence ID" value="NZ_CP071060.1"/>
</dbReference>
<dbReference type="InterPro" id="IPR000160">
    <property type="entry name" value="GGDEF_dom"/>
</dbReference>
<keyword evidence="3" id="KW-0812">Transmembrane</keyword>
<dbReference type="PANTHER" id="PTHR45138:SF9">
    <property type="entry name" value="DIGUANYLATE CYCLASE DGCM-RELATED"/>
    <property type="match status" value="1"/>
</dbReference>
<protein>
    <recommendedName>
        <fullName evidence="1">diguanylate cyclase</fullName>
        <ecNumber evidence="1">2.7.7.65</ecNumber>
    </recommendedName>
</protein>
<feature type="transmembrane region" description="Helical" evidence="3">
    <location>
        <begin position="193"/>
        <end position="213"/>
    </location>
</feature>
<gene>
    <name evidence="5" type="ORF">JY500_19165</name>
</gene>
<evidence type="ECO:0000256" key="2">
    <source>
        <dbReference type="ARBA" id="ARBA00034247"/>
    </source>
</evidence>
<dbReference type="Proteomes" id="UP000663570">
    <property type="component" value="Chromosome"/>
</dbReference>
<evidence type="ECO:0000256" key="1">
    <source>
        <dbReference type="ARBA" id="ARBA00012528"/>
    </source>
</evidence>
<organism evidence="5 6">
    <name type="scientific">Niveibacterium microcysteis</name>
    <dbReference type="NCBI Taxonomy" id="2811415"/>
    <lineage>
        <taxon>Bacteria</taxon>
        <taxon>Pseudomonadati</taxon>
        <taxon>Pseudomonadota</taxon>
        <taxon>Betaproteobacteria</taxon>
        <taxon>Rhodocyclales</taxon>
        <taxon>Rhodocyclaceae</taxon>
        <taxon>Niveibacterium</taxon>
    </lineage>
</organism>
<comment type="catalytic activity">
    <reaction evidence="2">
        <text>2 GTP = 3',3'-c-di-GMP + 2 diphosphate</text>
        <dbReference type="Rhea" id="RHEA:24898"/>
        <dbReference type="ChEBI" id="CHEBI:33019"/>
        <dbReference type="ChEBI" id="CHEBI:37565"/>
        <dbReference type="ChEBI" id="CHEBI:58805"/>
        <dbReference type="EC" id="2.7.7.65"/>
    </reaction>
</comment>
<feature type="transmembrane region" description="Helical" evidence="3">
    <location>
        <begin position="38"/>
        <end position="55"/>
    </location>
</feature>
<evidence type="ECO:0000259" key="4">
    <source>
        <dbReference type="PROSITE" id="PS50887"/>
    </source>
</evidence>
<dbReference type="SUPFAM" id="SSF55073">
    <property type="entry name" value="Nucleotide cyclase"/>
    <property type="match status" value="1"/>
</dbReference>
<feature type="transmembrane region" description="Helical" evidence="3">
    <location>
        <begin position="120"/>
        <end position="139"/>
    </location>
</feature>
<dbReference type="EC" id="2.7.7.65" evidence="1"/>
<dbReference type="InterPro" id="IPR029787">
    <property type="entry name" value="Nucleotide_cyclase"/>
</dbReference>
<keyword evidence="3" id="KW-0472">Membrane</keyword>
<feature type="domain" description="GGDEF" evidence="4">
    <location>
        <begin position="256"/>
        <end position="390"/>
    </location>
</feature>
<proteinExistence type="predicted"/>
<feature type="transmembrane region" description="Helical" evidence="3">
    <location>
        <begin position="6"/>
        <end position="26"/>
    </location>
</feature>
<keyword evidence="3" id="KW-1133">Transmembrane helix</keyword>
<evidence type="ECO:0000313" key="6">
    <source>
        <dbReference type="Proteomes" id="UP000663570"/>
    </source>
</evidence>
<dbReference type="InterPro" id="IPR050469">
    <property type="entry name" value="Diguanylate_Cyclase"/>
</dbReference>
<feature type="transmembrane region" description="Helical" evidence="3">
    <location>
        <begin position="61"/>
        <end position="83"/>
    </location>
</feature>
<dbReference type="NCBIfam" id="TIGR00254">
    <property type="entry name" value="GGDEF"/>
    <property type="match status" value="1"/>
</dbReference>
<keyword evidence="6" id="KW-1185">Reference proteome</keyword>
<name>A0ABX7M483_9RHOO</name>
<dbReference type="EMBL" id="CP071060">
    <property type="protein sequence ID" value="QSI76553.1"/>
    <property type="molecule type" value="Genomic_DNA"/>
</dbReference>
<dbReference type="PANTHER" id="PTHR45138">
    <property type="entry name" value="REGULATORY COMPONENTS OF SENSORY TRANSDUCTION SYSTEM"/>
    <property type="match status" value="1"/>
</dbReference>
<sequence>MLDLTSILFATTLVALCMGLMLRVFIRGFDPLMRGARPIAWACLMLACGSAASALRVLGPAWLSLAIVLGNFGTLASQGLIHLGLCRLIDRHARLPYIGAVLACSFIASVWYTFAMPSLIGRVAVLSVGLLVTVLLTLWELYCSLRLRRSVVTLGLIVTLGVLAATLALRAASVWVFRDDFDRFYTDSPLQPLLLVVVMITLVLGILMCMMLLGERALQRLRENARREDLLTGLPNRLAADEAIEAALERNAPRGRPTTVVRVDLDNFRQFNDWYGHDVGDAVLRHVTTCIRNVMPRSCLLARWGGKGYIVVMPDAGPEIGAGLARDIVLEISLSPLELGHFDIEIAACAGVACSVRSESTTDALMLSAEAALDHARRNPDGTAGVRELD</sequence>
<feature type="transmembrane region" description="Helical" evidence="3">
    <location>
        <begin position="151"/>
        <end position="173"/>
    </location>
</feature>
<dbReference type="CDD" id="cd01949">
    <property type="entry name" value="GGDEF"/>
    <property type="match status" value="1"/>
</dbReference>
<dbReference type="PROSITE" id="PS50887">
    <property type="entry name" value="GGDEF"/>
    <property type="match status" value="1"/>
</dbReference>
<reference evidence="5 6" key="1">
    <citation type="submission" date="2021-02" db="EMBL/GenBank/DDBJ databases">
        <title>Niveibacterium changnyeongensis HC41.</title>
        <authorList>
            <person name="Kang M."/>
        </authorList>
    </citation>
    <scope>NUCLEOTIDE SEQUENCE [LARGE SCALE GENOMIC DNA]</scope>
    <source>
        <strain evidence="5 6">HC41</strain>
    </source>
</reference>
<dbReference type="SMART" id="SM00267">
    <property type="entry name" value="GGDEF"/>
    <property type="match status" value="1"/>
</dbReference>
<accession>A0ABX7M483</accession>
<evidence type="ECO:0000256" key="3">
    <source>
        <dbReference type="SAM" id="Phobius"/>
    </source>
</evidence>